<proteinExistence type="predicted"/>
<accession>Z9JJ89</accession>
<dbReference type="STRING" id="1444770.AF72_08625"/>
<gene>
    <name evidence="1" type="ORF">AF72_08625</name>
</gene>
<protein>
    <submittedName>
        <fullName evidence="1">Uncharacterized protein</fullName>
    </submittedName>
</protein>
<dbReference type="EMBL" id="JDSQ01000013">
    <property type="protein sequence ID" value="EWS77832.1"/>
    <property type="molecule type" value="Genomic_DNA"/>
</dbReference>
<dbReference type="Proteomes" id="UP000020406">
    <property type="component" value="Unassembled WGS sequence"/>
</dbReference>
<comment type="caution">
    <text evidence="1">The sequence shown here is derived from an EMBL/GenBank/DDBJ whole genome shotgun (WGS) entry which is preliminary data.</text>
</comment>
<sequence>MLCGAPEKAAYHDLKPKLLLVGCDMASQLWSASLPGWVAWAVVSLCWNAWL</sequence>
<reference evidence="1 2" key="1">
    <citation type="journal article" date="2014" name="Genome Announc.">
        <title>Draft Genome Sequence of Xylella fastidiosa Pear Leaf Scorch Strain in Taiwan.</title>
        <authorList>
            <person name="Su C.C."/>
            <person name="Deng W.L."/>
            <person name="Jan F.J."/>
            <person name="Chang C.J."/>
            <person name="Huang H."/>
            <person name="Chen J."/>
        </authorList>
    </citation>
    <scope>NUCLEOTIDE SEQUENCE [LARGE SCALE GENOMIC DNA]</scope>
    <source>
        <strain evidence="1 2">PLS229</strain>
    </source>
</reference>
<name>Z9JJ89_9GAMM</name>
<organism evidence="1 2">
    <name type="scientific">Xylella taiwanensis</name>
    <dbReference type="NCBI Taxonomy" id="1444770"/>
    <lineage>
        <taxon>Bacteria</taxon>
        <taxon>Pseudomonadati</taxon>
        <taxon>Pseudomonadota</taxon>
        <taxon>Gammaproteobacteria</taxon>
        <taxon>Lysobacterales</taxon>
        <taxon>Lysobacteraceae</taxon>
        <taxon>Xylella</taxon>
    </lineage>
</organism>
<dbReference type="AlphaFoldDB" id="Z9JJ89"/>
<evidence type="ECO:0000313" key="1">
    <source>
        <dbReference type="EMBL" id="EWS77832.1"/>
    </source>
</evidence>
<dbReference type="PATRIC" id="fig|1444770.3.peg.2045"/>
<evidence type="ECO:0000313" key="2">
    <source>
        <dbReference type="Proteomes" id="UP000020406"/>
    </source>
</evidence>